<dbReference type="InterPro" id="IPR036071">
    <property type="entry name" value="AMMECR1_dom_sf"/>
</dbReference>
<gene>
    <name evidence="2" type="ORF">P691DRAFT_722703</name>
</gene>
<organism evidence="2 3">
    <name type="scientific">Macrolepiota fuliginosa MF-IS2</name>
    <dbReference type="NCBI Taxonomy" id="1400762"/>
    <lineage>
        <taxon>Eukaryota</taxon>
        <taxon>Fungi</taxon>
        <taxon>Dikarya</taxon>
        <taxon>Basidiomycota</taxon>
        <taxon>Agaricomycotina</taxon>
        <taxon>Agaricomycetes</taxon>
        <taxon>Agaricomycetidae</taxon>
        <taxon>Agaricales</taxon>
        <taxon>Agaricineae</taxon>
        <taxon>Agaricaceae</taxon>
        <taxon>Macrolepiota</taxon>
    </lineage>
</organism>
<feature type="domain" description="AMMECR1" evidence="1">
    <location>
        <begin position="17"/>
        <end position="239"/>
    </location>
</feature>
<comment type="caution">
    <text evidence="2">The sequence shown here is derived from an EMBL/GenBank/DDBJ whole genome shotgun (WGS) entry which is preliminary data.</text>
</comment>
<dbReference type="SUPFAM" id="SSF143447">
    <property type="entry name" value="AMMECR1-like"/>
    <property type="match status" value="1"/>
</dbReference>
<sequence>MALVPPNPAAELNDIEPETAQDVCIPEHCYHAFDALYCALTHAEPIPPAFPDEKYPLFVTWNTRPSRPGRPSRLRGCIGNFEPMPIRDGLAEYALISAFRDSRFRKIEESELETLECGISLLTNFEDAQSYLDWTIGIHGIHINFPHPSLISPSSSGTPSPLSSTPYLPRLSSHRTFSATYLPEVMPEQGWDKLDAIDSAIQKAGWNGTITEDLRRSIRLRRYQSKKCYVTWHEYISWRQRKEAEMGE</sequence>
<dbReference type="Gene3D" id="3.30.1490.150">
    <property type="entry name" value="Hypothetical protein ph0010, domain 2"/>
    <property type="match status" value="1"/>
</dbReference>
<dbReference type="PROSITE" id="PS51112">
    <property type="entry name" value="AMMECR1"/>
    <property type="match status" value="1"/>
</dbReference>
<dbReference type="Proteomes" id="UP000807342">
    <property type="component" value="Unassembled WGS sequence"/>
</dbReference>
<proteinExistence type="predicted"/>
<dbReference type="AlphaFoldDB" id="A0A9P6C880"/>
<protein>
    <submittedName>
        <fullName evidence="2">Alport syndrome</fullName>
    </submittedName>
</protein>
<evidence type="ECO:0000313" key="3">
    <source>
        <dbReference type="Proteomes" id="UP000807342"/>
    </source>
</evidence>
<evidence type="ECO:0000313" key="2">
    <source>
        <dbReference type="EMBL" id="KAF9451989.1"/>
    </source>
</evidence>
<accession>A0A9P6C880</accession>
<dbReference type="InterPro" id="IPR027485">
    <property type="entry name" value="AMMECR1_N"/>
</dbReference>
<dbReference type="InterPro" id="IPR023473">
    <property type="entry name" value="AMMECR1"/>
</dbReference>
<dbReference type="InterPro" id="IPR002733">
    <property type="entry name" value="AMMECR1_domain"/>
</dbReference>
<dbReference type="NCBIfam" id="TIGR00296">
    <property type="entry name" value="TIGR00296 family protein"/>
    <property type="match status" value="1"/>
</dbReference>
<reference evidence="2" key="1">
    <citation type="submission" date="2020-11" db="EMBL/GenBank/DDBJ databases">
        <authorList>
            <consortium name="DOE Joint Genome Institute"/>
            <person name="Ahrendt S."/>
            <person name="Riley R."/>
            <person name="Andreopoulos W."/>
            <person name="Labutti K."/>
            <person name="Pangilinan J."/>
            <person name="Ruiz-Duenas F.J."/>
            <person name="Barrasa J.M."/>
            <person name="Sanchez-Garcia M."/>
            <person name="Camarero S."/>
            <person name="Miyauchi S."/>
            <person name="Serrano A."/>
            <person name="Linde D."/>
            <person name="Babiker R."/>
            <person name="Drula E."/>
            <person name="Ayuso-Fernandez I."/>
            <person name="Pacheco R."/>
            <person name="Padilla G."/>
            <person name="Ferreira P."/>
            <person name="Barriuso J."/>
            <person name="Kellner H."/>
            <person name="Castanera R."/>
            <person name="Alfaro M."/>
            <person name="Ramirez L."/>
            <person name="Pisabarro A.G."/>
            <person name="Kuo A."/>
            <person name="Tritt A."/>
            <person name="Lipzen A."/>
            <person name="He G."/>
            <person name="Yan M."/>
            <person name="Ng V."/>
            <person name="Cullen D."/>
            <person name="Martin F."/>
            <person name="Rosso M.-N."/>
            <person name="Henrissat B."/>
            <person name="Hibbett D."/>
            <person name="Martinez A.T."/>
            <person name="Grigoriev I.V."/>
        </authorList>
    </citation>
    <scope>NUCLEOTIDE SEQUENCE</scope>
    <source>
        <strain evidence="2">MF-IS2</strain>
    </source>
</reference>
<name>A0A9P6C880_9AGAR</name>
<dbReference type="EMBL" id="MU151076">
    <property type="protein sequence ID" value="KAF9451989.1"/>
    <property type="molecule type" value="Genomic_DNA"/>
</dbReference>
<dbReference type="OrthoDB" id="24630at2759"/>
<dbReference type="PANTHER" id="PTHR13016">
    <property type="entry name" value="AMMECR1 HOMOLOG"/>
    <property type="match status" value="1"/>
</dbReference>
<dbReference type="PANTHER" id="PTHR13016:SF0">
    <property type="entry name" value="AMME SYNDROME CANDIDATE GENE 1 PROTEIN"/>
    <property type="match status" value="1"/>
</dbReference>
<dbReference type="Pfam" id="PF01871">
    <property type="entry name" value="AMMECR1"/>
    <property type="match status" value="1"/>
</dbReference>
<evidence type="ECO:0000259" key="1">
    <source>
        <dbReference type="PROSITE" id="PS51112"/>
    </source>
</evidence>
<dbReference type="Gene3D" id="3.30.700.20">
    <property type="entry name" value="Hypothetical protein ph0010, domain 1"/>
    <property type="match status" value="1"/>
</dbReference>
<keyword evidence="3" id="KW-1185">Reference proteome</keyword>